<dbReference type="PANTHER" id="PTHR33680">
    <property type="entry name" value="OS07G0190500 PROTEIN"/>
    <property type="match status" value="1"/>
</dbReference>
<organism evidence="1 2">
    <name type="scientific">Hordeum vulgare subsp. vulgare</name>
    <name type="common">Domesticated barley</name>
    <dbReference type="NCBI Taxonomy" id="112509"/>
    <lineage>
        <taxon>Eukaryota</taxon>
        <taxon>Viridiplantae</taxon>
        <taxon>Streptophyta</taxon>
        <taxon>Embryophyta</taxon>
        <taxon>Tracheophyta</taxon>
        <taxon>Spermatophyta</taxon>
        <taxon>Magnoliopsida</taxon>
        <taxon>Liliopsida</taxon>
        <taxon>Poales</taxon>
        <taxon>Poaceae</taxon>
        <taxon>BOP clade</taxon>
        <taxon>Pooideae</taxon>
        <taxon>Triticodae</taxon>
        <taxon>Triticeae</taxon>
        <taxon>Hordeinae</taxon>
        <taxon>Hordeum</taxon>
    </lineage>
</organism>
<dbReference type="Gramene" id="HORVU.MOREX.r3.7HG0652200.1">
    <property type="protein sequence ID" value="HORVU.MOREX.r3.7HG0652200.1"/>
    <property type="gene ID" value="HORVU.MOREX.r3.7HG0652200"/>
</dbReference>
<name>A0A8I6YJ24_HORVV</name>
<protein>
    <recommendedName>
        <fullName evidence="3">Zinc finger GRF-type domain-containing protein</fullName>
    </recommendedName>
</protein>
<keyword evidence="2" id="KW-1185">Reference proteome</keyword>
<proteinExistence type="predicted"/>
<dbReference type="Proteomes" id="UP000011116">
    <property type="component" value="Chromosome 7H"/>
</dbReference>
<reference evidence="2" key="1">
    <citation type="journal article" date="2012" name="Nature">
        <title>A physical, genetic and functional sequence assembly of the barley genome.</title>
        <authorList>
            <consortium name="The International Barley Genome Sequencing Consortium"/>
            <person name="Mayer K.F."/>
            <person name="Waugh R."/>
            <person name="Brown J.W."/>
            <person name="Schulman A."/>
            <person name="Langridge P."/>
            <person name="Platzer M."/>
            <person name="Fincher G.B."/>
            <person name="Muehlbauer G.J."/>
            <person name="Sato K."/>
            <person name="Close T.J."/>
            <person name="Wise R.P."/>
            <person name="Stein N."/>
        </authorList>
    </citation>
    <scope>NUCLEOTIDE SEQUENCE [LARGE SCALE GENOMIC DNA]</scope>
    <source>
        <strain evidence="2">cv. Morex</strain>
    </source>
</reference>
<dbReference type="AlphaFoldDB" id="A0A8I6YJ24"/>
<dbReference type="PANTHER" id="PTHR33680:SF7">
    <property type="entry name" value="OS02G0474200 PROTEIN"/>
    <property type="match status" value="1"/>
</dbReference>
<evidence type="ECO:0008006" key="3">
    <source>
        <dbReference type="Google" id="ProtNLM"/>
    </source>
</evidence>
<reference evidence="1" key="3">
    <citation type="submission" date="2022-01" db="UniProtKB">
        <authorList>
            <consortium name="EnsemblPlants"/>
        </authorList>
    </citation>
    <scope>IDENTIFICATION</scope>
    <source>
        <strain evidence="1">subsp. vulgare</strain>
    </source>
</reference>
<evidence type="ECO:0000313" key="1">
    <source>
        <dbReference type="EnsemblPlants" id="HORVU.MOREX.r3.7HG0652200.1"/>
    </source>
</evidence>
<evidence type="ECO:0000313" key="2">
    <source>
        <dbReference type="Proteomes" id="UP000011116"/>
    </source>
</evidence>
<accession>A0A8I6YJ24</accession>
<sequence length="88" mass="10006">MSTASSSSSVVRRGSLALPLVCCPSCKEKVRMYISTTEKRDGWVFYKCQKNGVNCDFWHWELEYVQYLSEKHYLVGDAFVDAIGAAEE</sequence>
<reference evidence="1" key="2">
    <citation type="submission" date="2020-10" db="EMBL/GenBank/DDBJ databases">
        <authorList>
            <person name="Scholz U."/>
            <person name="Mascher M."/>
            <person name="Fiebig A."/>
        </authorList>
    </citation>
    <scope>NUCLEOTIDE SEQUENCE [LARGE SCALE GENOMIC DNA]</scope>
    <source>
        <strain evidence="1">cv. Morex</strain>
    </source>
</reference>
<dbReference type="EnsemblPlants" id="HORVU.MOREX.r3.7HG0652200.1">
    <property type="protein sequence ID" value="HORVU.MOREX.r3.7HG0652200.1"/>
    <property type="gene ID" value="HORVU.MOREX.r3.7HG0652200"/>
</dbReference>